<feature type="repeat" description="ANK" evidence="3">
    <location>
        <begin position="88"/>
        <end position="120"/>
    </location>
</feature>
<feature type="repeat" description="ANK" evidence="3">
    <location>
        <begin position="154"/>
        <end position="186"/>
    </location>
</feature>
<accession>A0A5N7B9N0</accession>
<dbReference type="InterPro" id="IPR036770">
    <property type="entry name" value="Ankyrin_rpt-contain_sf"/>
</dbReference>
<evidence type="ECO:0000256" key="1">
    <source>
        <dbReference type="ARBA" id="ARBA00022737"/>
    </source>
</evidence>
<dbReference type="SUPFAM" id="SSF48403">
    <property type="entry name" value="Ankyrin repeat"/>
    <property type="match status" value="1"/>
</dbReference>
<dbReference type="PRINTS" id="PR01415">
    <property type="entry name" value="ANKYRIN"/>
</dbReference>
<dbReference type="AlphaFoldDB" id="A0A5N7B9N0"/>
<dbReference type="EMBL" id="ML736207">
    <property type="protein sequence ID" value="KAE8378473.1"/>
    <property type="molecule type" value="Genomic_DNA"/>
</dbReference>
<organism evidence="5 6">
    <name type="scientific">Aspergillus bertholletiae</name>
    <dbReference type="NCBI Taxonomy" id="1226010"/>
    <lineage>
        <taxon>Eukaryota</taxon>
        <taxon>Fungi</taxon>
        <taxon>Dikarya</taxon>
        <taxon>Ascomycota</taxon>
        <taxon>Pezizomycotina</taxon>
        <taxon>Eurotiomycetes</taxon>
        <taxon>Eurotiomycetidae</taxon>
        <taxon>Eurotiales</taxon>
        <taxon>Aspergillaceae</taxon>
        <taxon>Aspergillus</taxon>
        <taxon>Aspergillus subgen. Circumdati</taxon>
    </lineage>
</organism>
<dbReference type="Pfam" id="PF12796">
    <property type="entry name" value="Ank_2"/>
    <property type="match status" value="1"/>
</dbReference>
<evidence type="ECO:0000313" key="5">
    <source>
        <dbReference type="EMBL" id="KAE8378473.1"/>
    </source>
</evidence>
<keyword evidence="2 3" id="KW-0040">ANK repeat</keyword>
<evidence type="ECO:0000313" key="6">
    <source>
        <dbReference type="Proteomes" id="UP000326198"/>
    </source>
</evidence>
<reference evidence="5 6" key="1">
    <citation type="submission" date="2019-04" db="EMBL/GenBank/DDBJ databases">
        <title>Friends and foes A comparative genomics studyof 23 Aspergillus species from section Flavi.</title>
        <authorList>
            <consortium name="DOE Joint Genome Institute"/>
            <person name="Kjaerbolling I."/>
            <person name="Vesth T."/>
            <person name="Frisvad J.C."/>
            <person name="Nybo J.L."/>
            <person name="Theobald S."/>
            <person name="Kildgaard S."/>
            <person name="Isbrandt T."/>
            <person name="Kuo A."/>
            <person name="Sato A."/>
            <person name="Lyhne E.K."/>
            <person name="Kogle M.E."/>
            <person name="Wiebenga A."/>
            <person name="Kun R.S."/>
            <person name="Lubbers R.J."/>
            <person name="Makela M.R."/>
            <person name="Barry K."/>
            <person name="Chovatia M."/>
            <person name="Clum A."/>
            <person name="Daum C."/>
            <person name="Haridas S."/>
            <person name="He G."/>
            <person name="LaButti K."/>
            <person name="Lipzen A."/>
            <person name="Mondo S."/>
            <person name="Riley R."/>
            <person name="Salamov A."/>
            <person name="Simmons B.A."/>
            <person name="Magnuson J.K."/>
            <person name="Henrissat B."/>
            <person name="Mortensen U.H."/>
            <person name="Larsen T.O."/>
            <person name="Devries R.P."/>
            <person name="Grigoriev I.V."/>
            <person name="Machida M."/>
            <person name="Baker S.E."/>
            <person name="Andersen M.R."/>
        </authorList>
    </citation>
    <scope>NUCLEOTIDE SEQUENCE [LARGE SCALE GENOMIC DNA]</scope>
    <source>
        <strain evidence="5 6">IBT 29228</strain>
    </source>
</reference>
<gene>
    <name evidence="5" type="ORF">BDV26DRAFT_292144</name>
</gene>
<dbReference type="SMART" id="SM00248">
    <property type="entry name" value="ANK"/>
    <property type="match status" value="3"/>
</dbReference>
<dbReference type="OrthoDB" id="366390at2759"/>
<dbReference type="Proteomes" id="UP000326198">
    <property type="component" value="Unassembled WGS sequence"/>
</dbReference>
<dbReference type="PROSITE" id="PS50297">
    <property type="entry name" value="ANK_REP_REGION"/>
    <property type="match status" value="3"/>
</dbReference>
<dbReference type="PANTHER" id="PTHR24180:SF45">
    <property type="entry name" value="POLY [ADP-RIBOSE] POLYMERASE TANKYRASE"/>
    <property type="match status" value="1"/>
</dbReference>
<evidence type="ECO:0000256" key="2">
    <source>
        <dbReference type="ARBA" id="ARBA00023043"/>
    </source>
</evidence>
<dbReference type="Pfam" id="PF00023">
    <property type="entry name" value="Ank"/>
    <property type="match status" value="1"/>
</dbReference>
<name>A0A5N7B9N0_9EURO</name>
<dbReference type="PROSITE" id="PS50088">
    <property type="entry name" value="ANK_REPEAT"/>
    <property type="match status" value="3"/>
</dbReference>
<keyword evidence="6" id="KW-1185">Reference proteome</keyword>
<dbReference type="Pfam" id="PF00646">
    <property type="entry name" value="F-box"/>
    <property type="match status" value="1"/>
</dbReference>
<protein>
    <submittedName>
        <fullName evidence="5">Ankyrin repeat-containing domain protein</fullName>
    </submittedName>
</protein>
<dbReference type="InterPro" id="IPR051637">
    <property type="entry name" value="Ank_repeat_dom-contain_49"/>
</dbReference>
<dbReference type="Gene3D" id="1.25.40.20">
    <property type="entry name" value="Ankyrin repeat-containing domain"/>
    <property type="match status" value="2"/>
</dbReference>
<dbReference type="InterPro" id="IPR002110">
    <property type="entry name" value="Ankyrin_rpt"/>
</dbReference>
<keyword evidence="1" id="KW-0677">Repeat</keyword>
<evidence type="ECO:0000256" key="3">
    <source>
        <dbReference type="PROSITE-ProRule" id="PRU00023"/>
    </source>
</evidence>
<proteinExistence type="predicted"/>
<feature type="domain" description="F-box" evidence="4">
    <location>
        <begin position="5"/>
        <end position="37"/>
    </location>
</feature>
<dbReference type="PANTHER" id="PTHR24180">
    <property type="entry name" value="CYCLIN-DEPENDENT KINASE INHIBITOR 2C-RELATED"/>
    <property type="match status" value="1"/>
</dbReference>
<feature type="repeat" description="ANK" evidence="3">
    <location>
        <begin position="121"/>
        <end position="153"/>
    </location>
</feature>
<evidence type="ECO:0000259" key="4">
    <source>
        <dbReference type="Pfam" id="PF00646"/>
    </source>
</evidence>
<sequence length="206" mass="22968">MVSLDGLPIDILHHLVQQCTKKELLNLRLVSQGLSSFLTPYIDRCLVHEVHHKTKYHLHVAVSTTCSTNTLLPRLLYARAPVDQQKDTGETALHAAARWNNLDGVRQLLQAGATVDVSDRYTWTALHLAARYGYVDIVSLLLESGADINRRGFHGWTALHFAVREGHADCVALLLKYGVDEGVCDNDGRMAREDVRYGIKGPYAKV</sequence>
<dbReference type="InterPro" id="IPR001810">
    <property type="entry name" value="F-box_dom"/>
</dbReference>